<keyword evidence="9" id="KW-0732">Signal</keyword>
<keyword evidence="4 8" id="KW-1133">Transmembrane helix</keyword>
<evidence type="ECO:0000256" key="9">
    <source>
        <dbReference type="SAM" id="SignalP"/>
    </source>
</evidence>
<reference evidence="11" key="1">
    <citation type="submission" date="2023-01" db="EMBL/GenBank/DDBJ databases">
        <title>Complete genome sequence of Planctobacterium marinum strain Dej080120_11.</title>
        <authorList>
            <person name="Ueki S."/>
            <person name="Maruyama F."/>
        </authorList>
    </citation>
    <scope>NUCLEOTIDE SEQUENCE</scope>
    <source>
        <strain evidence="11">Dej080120_11</strain>
    </source>
</reference>
<evidence type="ECO:0000256" key="6">
    <source>
        <dbReference type="RuleBase" id="RU004057"/>
    </source>
</evidence>
<keyword evidence="3 8" id="KW-0812">Transmembrane</keyword>
<dbReference type="Proteomes" id="UP001333710">
    <property type="component" value="Chromosome"/>
</dbReference>
<dbReference type="InterPro" id="IPR002898">
    <property type="entry name" value="MotA_ExbB_proton_chnl"/>
</dbReference>
<keyword evidence="12" id="KW-1185">Reference proteome</keyword>
<dbReference type="RefSeq" id="WP_338294562.1">
    <property type="nucleotide sequence ID" value="NZ_AP027272.1"/>
</dbReference>
<evidence type="ECO:0000256" key="5">
    <source>
        <dbReference type="ARBA" id="ARBA00023136"/>
    </source>
</evidence>
<evidence type="ECO:0000256" key="7">
    <source>
        <dbReference type="SAM" id="Coils"/>
    </source>
</evidence>
<sequence>MKRQVRVKLFLLFSIFAFPATAQESSATQSLLQKVIEERQQEKQRIQERETRFLQAKNQQAQLLAQAKADFERFQRQNNPLKQTTMANEQRIAELQAQIQQRKAETGDLDSVFRQMAGDFSSTLNASPISMQLPERQKAFEQLSGAQNANIEQMEQLWLLVQEEITEAGLIQQFDAPVVQPSGAIVNESVTRVGSFSSYTNGQFLRFVPETHELLLTGQDSMQTRQNQRWFAATQTLDTLHVDPSQGTLLNLLDWTPGWQQRLEQGGVIGKIILSLGALGLLIILWRSVSLLWQQQLLRQQLKALQTPHSNNALGRILLRVLALKSDKQSQDQANDFMTMAQVHLDEAVLTEVNQLEKGHNLLKLLAATAPLLGLLGTVTGMIVTFQSISFFGSGDPKLMASGISQALVTTVLGLIVAIPLLFGHSLVSSLAECIIRRLDEQSAGLLAQYLSAAQGQPLLLNTSPSITSPGQ</sequence>
<accession>A0AA48KUE1</accession>
<feature type="chain" id="PRO_5041301597" evidence="9">
    <location>
        <begin position="23"/>
        <end position="472"/>
    </location>
</feature>
<keyword evidence="2" id="KW-1003">Cell membrane</keyword>
<dbReference type="EMBL" id="AP027272">
    <property type="protein sequence ID" value="BDX08494.1"/>
    <property type="molecule type" value="Genomic_DNA"/>
</dbReference>
<feature type="transmembrane region" description="Helical" evidence="8">
    <location>
        <begin position="272"/>
        <end position="293"/>
    </location>
</feature>
<evidence type="ECO:0000313" key="11">
    <source>
        <dbReference type="EMBL" id="BDX08494.1"/>
    </source>
</evidence>
<feature type="transmembrane region" description="Helical" evidence="8">
    <location>
        <begin position="365"/>
        <end position="387"/>
    </location>
</feature>
<dbReference type="InterPro" id="IPR050790">
    <property type="entry name" value="ExbB/TolQ_transport"/>
</dbReference>
<evidence type="ECO:0000259" key="10">
    <source>
        <dbReference type="Pfam" id="PF01618"/>
    </source>
</evidence>
<feature type="signal peptide" evidence="9">
    <location>
        <begin position="1"/>
        <end position="22"/>
    </location>
</feature>
<keyword evidence="6" id="KW-0813">Transport</keyword>
<proteinExistence type="inferred from homology"/>
<dbReference type="GO" id="GO:0017038">
    <property type="term" value="P:protein import"/>
    <property type="evidence" value="ECO:0007669"/>
    <property type="project" value="TreeGrafter"/>
</dbReference>
<keyword evidence="7" id="KW-0175">Coiled coil</keyword>
<dbReference type="Pfam" id="PF01618">
    <property type="entry name" value="MotA_ExbB"/>
    <property type="match status" value="1"/>
</dbReference>
<evidence type="ECO:0000256" key="2">
    <source>
        <dbReference type="ARBA" id="ARBA00022475"/>
    </source>
</evidence>
<keyword evidence="6" id="KW-0653">Protein transport</keyword>
<keyword evidence="5 8" id="KW-0472">Membrane</keyword>
<organism evidence="11 12">
    <name type="scientific">Planctobacterium marinum</name>
    <dbReference type="NCBI Taxonomy" id="1631968"/>
    <lineage>
        <taxon>Bacteria</taxon>
        <taxon>Pseudomonadati</taxon>
        <taxon>Pseudomonadota</taxon>
        <taxon>Gammaproteobacteria</taxon>
        <taxon>Alteromonadales</taxon>
        <taxon>Alteromonadaceae</taxon>
        <taxon>Planctobacterium</taxon>
    </lineage>
</organism>
<evidence type="ECO:0000256" key="4">
    <source>
        <dbReference type="ARBA" id="ARBA00022989"/>
    </source>
</evidence>
<evidence type="ECO:0000256" key="1">
    <source>
        <dbReference type="ARBA" id="ARBA00004651"/>
    </source>
</evidence>
<gene>
    <name evidence="11" type="ORF">MACH26_40150</name>
</gene>
<protein>
    <submittedName>
        <fullName evidence="11">Biopolymer transporter ExbB</fullName>
    </submittedName>
</protein>
<dbReference type="InterPro" id="IPR017270">
    <property type="entry name" value="MotA/TolQ/ExbB-rel"/>
</dbReference>
<dbReference type="PIRSF" id="PIRSF037714">
    <property type="entry name" value="TolR"/>
    <property type="match status" value="1"/>
</dbReference>
<name>A0AA48KUE1_9ALTE</name>
<dbReference type="PANTHER" id="PTHR30625">
    <property type="entry name" value="PROTEIN TOLQ"/>
    <property type="match status" value="1"/>
</dbReference>
<dbReference type="AlphaFoldDB" id="A0AA48KUE1"/>
<evidence type="ECO:0000256" key="3">
    <source>
        <dbReference type="ARBA" id="ARBA00022692"/>
    </source>
</evidence>
<dbReference type="KEGG" id="pmaw:MACH26_40150"/>
<evidence type="ECO:0000256" key="8">
    <source>
        <dbReference type="SAM" id="Phobius"/>
    </source>
</evidence>
<dbReference type="GO" id="GO:0005886">
    <property type="term" value="C:plasma membrane"/>
    <property type="evidence" value="ECO:0007669"/>
    <property type="project" value="UniProtKB-SubCell"/>
</dbReference>
<feature type="coiled-coil region" evidence="7">
    <location>
        <begin position="32"/>
        <end position="77"/>
    </location>
</feature>
<comment type="subcellular location">
    <subcellularLocation>
        <location evidence="1">Cell membrane</location>
        <topology evidence="1">Multi-pass membrane protein</topology>
    </subcellularLocation>
    <subcellularLocation>
        <location evidence="6">Membrane</location>
        <topology evidence="6">Multi-pass membrane protein</topology>
    </subcellularLocation>
</comment>
<feature type="domain" description="MotA/TolQ/ExbB proton channel" evidence="10">
    <location>
        <begin position="338"/>
        <end position="440"/>
    </location>
</feature>
<comment type="similarity">
    <text evidence="6">Belongs to the exbB/tolQ family.</text>
</comment>
<evidence type="ECO:0000313" key="12">
    <source>
        <dbReference type="Proteomes" id="UP001333710"/>
    </source>
</evidence>
<feature type="transmembrane region" description="Helical" evidence="8">
    <location>
        <begin position="407"/>
        <end position="428"/>
    </location>
</feature>
<dbReference type="PANTHER" id="PTHR30625:SF11">
    <property type="entry name" value="MOTA_TOLQ_EXBB PROTON CHANNEL DOMAIN-CONTAINING PROTEIN"/>
    <property type="match status" value="1"/>
</dbReference>